<dbReference type="Gene3D" id="3.40.630.30">
    <property type="match status" value="1"/>
</dbReference>
<reference evidence="1 2" key="1">
    <citation type="submission" date="2024-09" db="EMBL/GenBank/DDBJ databases">
        <authorList>
            <person name="Sun Q."/>
            <person name="Mori K."/>
        </authorList>
    </citation>
    <scope>NUCLEOTIDE SEQUENCE [LARGE SCALE GENOMIC DNA]</scope>
    <source>
        <strain evidence="1 2">CCM 7468</strain>
    </source>
</reference>
<proteinExistence type="predicted"/>
<keyword evidence="2" id="KW-1185">Reference proteome</keyword>
<protein>
    <recommendedName>
        <fullName evidence="3">N-acetyltransferase domain-containing protein</fullName>
    </recommendedName>
</protein>
<evidence type="ECO:0000313" key="2">
    <source>
        <dbReference type="Proteomes" id="UP001589789"/>
    </source>
</evidence>
<dbReference type="SUPFAM" id="SSF55729">
    <property type="entry name" value="Acyl-CoA N-acyltransferases (Nat)"/>
    <property type="match status" value="1"/>
</dbReference>
<name>A0ABV6IKF1_9PROT</name>
<dbReference type="Proteomes" id="UP001589789">
    <property type="component" value="Unassembled WGS sequence"/>
</dbReference>
<dbReference type="RefSeq" id="WP_377048098.1">
    <property type="nucleotide sequence ID" value="NZ_JBHLVZ010000001.1"/>
</dbReference>
<gene>
    <name evidence="1" type="ORF">ACFFIC_00785</name>
</gene>
<accession>A0ABV6IKF1</accession>
<comment type="caution">
    <text evidence="1">The sequence shown here is derived from an EMBL/GenBank/DDBJ whole genome shotgun (WGS) entry which is preliminary data.</text>
</comment>
<evidence type="ECO:0000313" key="1">
    <source>
        <dbReference type="EMBL" id="MFC0384083.1"/>
    </source>
</evidence>
<evidence type="ECO:0008006" key="3">
    <source>
        <dbReference type="Google" id="ProtNLM"/>
    </source>
</evidence>
<sequence>MEEGKRGGGLARRLLAEALAFRDGQGFAATRLWTFRGLDAARRLHKEAGFRLIDERPGRQWGGDVMEQIFERPSR</sequence>
<dbReference type="InterPro" id="IPR016181">
    <property type="entry name" value="Acyl_CoA_acyltransferase"/>
</dbReference>
<dbReference type="EMBL" id="JBHLVZ010000001">
    <property type="protein sequence ID" value="MFC0384083.1"/>
    <property type="molecule type" value="Genomic_DNA"/>
</dbReference>
<organism evidence="1 2">
    <name type="scientific">Muricoccus vinaceus</name>
    <dbReference type="NCBI Taxonomy" id="424704"/>
    <lineage>
        <taxon>Bacteria</taxon>
        <taxon>Pseudomonadati</taxon>
        <taxon>Pseudomonadota</taxon>
        <taxon>Alphaproteobacteria</taxon>
        <taxon>Acetobacterales</taxon>
        <taxon>Roseomonadaceae</taxon>
        <taxon>Muricoccus</taxon>
    </lineage>
</organism>